<keyword evidence="2" id="KW-1185">Reference proteome</keyword>
<reference evidence="1" key="2">
    <citation type="journal article" date="2021" name="Genome Biol. Evol.">
        <title>Developing a high-quality reference genome for a parasitic bivalve with doubly uniparental inheritance (Bivalvia: Unionida).</title>
        <authorList>
            <person name="Smith C.H."/>
        </authorList>
    </citation>
    <scope>NUCLEOTIDE SEQUENCE</scope>
    <source>
        <strain evidence="1">CHS0354</strain>
        <tissue evidence="1">Mantle</tissue>
    </source>
</reference>
<evidence type="ECO:0000313" key="1">
    <source>
        <dbReference type="EMBL" id="KAK3581016.1"/>
    </source>
</evidence>
<proteinExistence type="predicted"/>
<dbReference type="Proteomes" id="UP001195483">
    <property type="component" value="Unassembled WGS sequence"/>
</dbReference>
<sequence>MNLNTFQDSGTSRASSFFIEDILLSKPKQLCRDYGGLSALIRPSFPAEFGYHCISAPPVFFPHILSHAQGLGTKQPEHPFLIPTTGISLTSLSVRLPVCMSHAKGISDTREYGIIQHRIK</sequence>
<reference evidence="1" key="1">
    <citation type="journal article" date="2021" name="Genome Biol. Evol.">
        <title>A High-Quality Reference Genome for a Parasitic Bivalve with Doubly Uniparental Inheritance (Bivalvia: Unionida).</title>
        <authorList>
            <person name="Smith C.H."/>
        </authorList>
    </citation>
    <scope>NUCLEOTIDE SEQUENCE</scope>
    <source>
        <strain evidence="1">CHS0354</strain>
    </source>
</reference>
<comment type="caution">
    <text evidence="1">The sequence shown here is derived from an EMBL/GenBank/DDBJ whole genome shotgun (WGS) entry which is preliminary data.</text>
</comment>
<name>A0AAE0RWM5_9BIVA</name>
<evidence type="ECO:0000313" key="2">
    <source>
        <dbReference type="Proteomes" id="UP001195483"/>
    </source>
</evidence>
<dbReference type="EMBL" id="JAEAOA010000856">
    <property type="protein sequence ID" value="KAK3581016.1"/>
    <property type="molecule type" value="Genomic_DNA"/>
</dbReference>
<organism evidence="1 2">
    <name type="scientific">Potamilus streckersoni</name>
    <dbReference type="NCBI Taxonomy" id="2493646"/>
    <lineage>
        <taxon>Eukaryota</taxon>
        <taxon>Metazoa</taxon>
        <taxon>Spiralia</taxon>
        <taxon>Lophotrochozoa</taxon>
        <taxon>Mollusca</taxon>
        <taxon>Bivalvia</taxon>
        <taxon>Autobranchia</taxon>
        <taxon>Heteroconchia</taxon>
        <taxon>Palaeoheterodonta</taxon>
        <taxon>Unionida</taxon>
        <taxon>Unionoidea</taxon>
        <taxon>Unionidae</taxon>
        <taxon>Ambleminae</taxon>
        <taxon>Lampsilini</taxon>
        <taxon>Potamilus</taxon>
    </lineage>
</organism>
<reference evidence="1" key="3">
    <citation type="submission" date="2023-05" db="EMBL/GenBank/DDBJ databases">
        <authorList>
            <person name="Smith C.H."/>
        </authorList>
    </citation>
    <scope>NUCLEOTIDE SEQUENCE</scope>
    <source>
        <strain evidence="1">CHS0354</strain>
        <tissue evidence="1">Mantle</tissue>
    </source>
</reference>
<gene>
    <name evidence="1" type="ORF">CHS0354_013911</name>
</gene>
<dbReference type="AlphaFoldDB" id="A0AAE0RWM5"/>
<protein>
    <submittedName>
        <fullName evidence="1">Uncharacterized protein</fullName>
    </submittedName>
</protein>
<accession>A0AAE0RWM5</accession>